<keyword evidence="2" id="KW-1185">Reference proteome</keyword>
<protein>
    <submittedName>
        <fullName evidence="1">Uncharacterized protein</fullName>
    </submittedName>
</protein>
<gene>
    <name evidence="1" type="ORF">LLUT_LOCUS31455</name>
</gene>
<sequence length="86" mass="9648">MGGFGDYLPDVIGMIGLQIHYAALTIFTRAALLDGLSPTETIFNDFNGIKELVVDVCHLSHWGNHKSECIFSRFILRIFHGSYCNE</sequence>
<dbReference type="AlphaFoldDB" id="A0AAV1Y907"/>
<organism evidence="1 2">
    <name type="scientific">Lupinus luteus</name>
    <name type="common">European yellow lupine</name>
    <dbReference type="NCBI Taxonomy" id="3873"/>
    <lineage>
        <taxon>Eukaryota</taxon>
        <taxon>Viridiplantae</taxon>
        <taxon>Streptophyta</taxon>
        <taxon>Embryophyta</taxon>
        <taxon>Tracheophyta</taxon>
        <taxon>Spermatophyta</taxon>
        <taxon>Magnoliopsida</taxon>
        <taxon>eudicotyledons</taxon>
        <taxon>Gunneridae</taxon>
        <taxon>Pentapetalae</taxon>
        <taxon>rosids</taxon>
        <taxon>fabids</taxon>
        <taxon>Fabales</taxon>
        <taxon>Fabaceae</taxon>
        <taxon>Papilionoideae</taxon>
        <taxon>50 kb inversion clade</taxon>
        <taxon>genistoids sensu lato</taxon>
        <taxon>core genistoids</taxon>
        <taxon>Genisteae</taxon>
        <taxon>Lupinus</taxon>
    </lineage>
</organism>
<evidence type="ECO:0000313" key="2">
    <source>
        <dbReference type="Proteomes" id="UP001497480"/>
    </source>
</evidence>
<name>A0AAV1Y907_LUPLU</name>
<accession>A0AAV1Y907</accession>
<proteinExistence type="predicted"/>
<dbReference type="Proteomes" id="UP001497480">
    <property type="component" value="Unassembled WGS sequence"/>
</dbReference>
<evidence type="ECO:0000313" key="1">
    <source>
        <dbReference type="EMBL" id="CAL0330395.1"/>
    </source>
</evidence>
<reference evidence="1 2" key="1">
    <citation type="submission" date="2024-03" db="EMBL/GenBank/DDBJ databases">
        <authorList>
            <person name="Martinez-Hernandez J."/>
        </authorList>
    </citation>
    <scope>NUCLEOTIDE SEQUENCE [LARGE SCALE GENOMIC DNA]</scope>
</reference>
<dbReference type="EMBL" id="CAXHTB010000022">
    <property type="protein sequence ID" value="CAL0330395.1"/>
    <property type="molecule type" value="Genomic_DNA"/>
</dbReference>
<comment type="caution">
    <text evidence="1">The sequence shown here is derived from an EMBL/GenBank/DDBJ whole genome shotgun (WGS) entry which is preliminary data.</text>
</comment>